<protein>
    <recommendedName>
        <fullName evidence="12">Receptor-like serine/threonine-protein kinase</fullName>
        <ecNumber evidence="12">2.7.11.1</ecNumber>
    </recommendedName>
</protein>
<evidence type="ECO:0000256" key="2">
    <source>
        <dbReference type="ARBA" id="ARBA00022536"/>
    </source>
</evidence>
<dbReference type="PROSITE" id="PS50948">
    <property type="entry name" value="PAN"/>
    <property type="match status" value="1"/>
</dbReference>
<evidence type="ECO:0000256" key="11">
    <source>
        <dbReference type="ARBA" id="ARBA00048679"/>
    </source>
</evidence>
<evidence type="ECO:0000256" key="8">
    <source>
        <dbReference type="ARBA" id="ARBA00023157"/>
    </source>
</evidence>
<evidence type="ECO:0000256" key="10">
    <source>
        <dbReference type="ARBA" id="ARBA00047899"/>
    </source>
</evidence>
<dbReference type="EC" id="2.7.11.1" evidence="12"/>
<dbReference type="SUPFAM" id="SSF51110">
    <property type="entry name" value="alpha-D-mannose-specific plant lectins"/>
    <property type="match status" value="1"/>
</dbReference>
<dbReference type="InterPro" id="IPR008271">
    <property type="entry name" value="Ser/Thr_kinase_AS"/>
</dbReference>
<dbReference type="SMART" id="SM00473">
    <property type="entry name" value="PAN_AP"/>
    <property type="match status" value="1"/>
</dbReference>
<keyword evidence="3 12" id="KW-0808">Transferase</keyword>
<dbReference type="Gene3D" id="2.90.10.10">
    <property type="entry name" value="Bulb-type lectin domain"/>
    <property type="match status" value="1"/>
</dbReference>
<keyword evidence="4 15" id="KW-0732">Signal</keyword>
<name>A0A8J5HDU1_ZINOF</name>
<feature type="domain" description="EGF-like" evidence="17">
    <location>
        <begin position="294"/>
        <end position="330"/>
    </location>
</feature>
<keyword evidence="8" id="KW-1015">Disulfide bond</keyword>
<comment type="catalytic activity">
    <reaction evidence="10 12">
        <text>L-threonyl-[protein] + ATP = O-phospho-L-threonyl-[protein] + ADP + H(+)</text>
        <dbReference type="Rhea" id="RHEA:46608"/>
        <dbReference type="Rhea" id="RHEA-COMP:11060"/>
        <dbReference type="Rhea" id="RHEA-COMP:11605"/>
        <dbReference type="ChEBI" id="CHEBI:15378"/>
        <dbReference type="ChEBI" id="CHEBI:30013"/>
        <dbReference type="ChEBI" id="CHEBI:30616"/>
        <dbReference type="ChEBI" id="CHEBI:61977"/>
        <dbReference type="ChEBI" id="CHEBI:456216"/>
        <dbReference type="EC" id="2.7.11.1"/>
    </reaction>
</comment>
<evidence type="ECO:0000256" key="4">
    <source>
        <dbReference type="ARBA" id="ARBA00022729"/>
    </source>
</evidence>
<dbReference type="SUPFAM" id="SSF56112">
    <property type="entry name" value="Protein kinase-like (PK-like)"/>
    <property type="match status" value="1"/>
</dbReference>
<dbReference type="FunFam" id="1.10.510.10:FF:001019">
    <property type="entry name" value="G-type lectin S-receptor-like serine/threonine-protein kinase B120"/>
    <property type="match status" value="1"/>
</dbReference>
<keyword evidence="9" id="KW-0325">Glycoprotein</keyword>
<dbReference type="PROSITE" id="PS50011">
    <property type="entry name" value="PROTEIN_KINASE_DOM"/>
    <property type="match status" value="1"/>
</dbReference>
<keyword evidence="21" id="KW-1185">Reference proteome</keyword>
<dbReference type="SMART" id="SM00220">
    <property type="entry name" value="S_TKc"/>
    <property type="match status" value="1"/>
</dbReference>
<keyword evidence="14" id="KW-0472">Membrane</keyword>
<reference evidence="20 21" key="1">
    <citation type="submission" date="2020-08" db="EMBL/GenBank/DDBJ databases">
        <title>Plant Genome Project.</title>
        <authorList>
            <person name="Zhang R.-G."/>
        </authorList>
    </citation>
    <scope>NUCLEOTIDE SEQUENCE [LARGE SCALE GENOMIC DNA]</scope>
    <source>
        <tissue evidence="20">Rhizome</tissue>
    </source>
</reference>
<dbReference type="Proteomes" id="UP000734854">
    <property type="component" value="Unassembled WGS sequence"/>
</dbReference>
<dbReference type="InterPro" id="IPR001480">
    <property type="entry name" value="Bulb-type_lectin_dom"/>
</dbReference>
<dbReference type="InterPro" id="IPR001245">
    <property type="entry name" value="Ser-Thr/Tyr_kinase_cat_dom"/>
</dbReference>
<keyword evidence="14" id="KW-1133">Transmembrane helix</keyword>
<dbReference type="Pfam" id="PF00954">
    <property type="entry name" value="S_locus_glycop"/>
    <property type="match status" value="1"/>
</dbReference>
<keyword evidence="5 12" id="KW-0547">Nucleotide-binding</keyword>
<evidence type="ECO:0000313" key="21">
    <source>
        <dbReference type="Proteomes" id="UP000734854"/>
    </source>
</evidence>
<dbReference type="AlphaFoldDB" id="A0A8J5HDU1"/>
<evidence type="ECO:0000256" key="15">
    <source>
        <dbReference type="SAM" id="SignalP"/>
    </source>
</evidence>
<dbReference type="EMBL" id="JACMSC010000005">
    <property type="protein sequence ID" value="KAG6521980.1"/>
    <property type="molecule type" value="Genomic_DNA"/>
</dbReference>
<dbReference type="Pfam" id="PF01453">
    <property type="entry name" value="B_lectin"/>
    <property type="match status" value="1"/>
</dbReference>
<dbReference type="InterPro" id="IPR024171">
    <property type="entry name" value="SRK-like_kinase"/>
</dbReference>
<dbReference type="InterPro" id="IPR011009">
    <property type="entry name" value="Kinase-like_dom_sf"/>
</dbReference>
<evidence type="ECO:0000256" key="3">
    <source>
        <dbReference type="ARBA" id="ARBA00022679"/>
    </source>
</evidence>
<accession>A0A8J5HDU1</accession>
<gene>
    <name evidence="20" type="ORF">ZIOFF_019114</name>
</gene>
<evidence type="ECO:0000256" key="7">
    <source>
        <dbReference type="ARBA" id="ARBA00022840"/>
    </source>
</evidence>
<proteinExistence type="inferred from homology"/>
<feature type="signal peptide" evidence="15">
    <location>
        <begin position="1"/>
        <end position="22"/>
    </location>
</feature>
<dbReference type="CDD" id="cd01098">
    <property type="entry name" value="PAN_AP_plant"/>
    <property type="match status" value="1"/>
</dbReference>
<feature type="chain" id="PRO_5035156780" description="Receptor-like serine/threonine-protein kinase" evidence="15">
    <location>
        <begin position="23"/>
        <end position="781"/>
    </location>
</feature>
<evidence type="ECO:0000256" key="13">
    <source>
        <dbReference type="PROSITE-ProRule" id="PRU00076"/>
    </source>
</evidence>
<keyword evidence="1 12" id="KW-0723">Serine/threonine-protein kinase</keyword>
<dbReference type="InterPro" id="IPR000719">
    <property type="entry name" value="Prot_kinase_dom"/>
</dbReference>
<dbReference type="FunFam" id="3.30.200.20:FF:000195">
    <property type="entry name" value="G-type lectin S-receptor-like serine/threonine-protein kinase"/>
    <property type="match status" value="1"/>
</dbReference>
<feature type="domain" description="Bulb-type lectin" evidence="18">
    <location>
        <begin position="29"/>
        <end position="150"/>
    </location>
</feature>
<comment type="caution">
    <text evidence="13">Lacks conserved residue(s) required for the propagation of feature annotation.</text>
</comment>
<evidence type="ECO:0000256" key="14">
    <source>
        <dbReference type="SAM" id="Phobius"/>
    </source>
</evidence>
<dbReference type="PANTHER" id="PTHR32444">
    <property type="entry name" value="BULB-TYPE LECTIN DOMAIN-CONTAINING PROTEIN"/>
    <property type="match status" value="1"/>
</dbReference>
<dbReference type="GO" id="GO:0048544">
    <property type="term" value="P:recognition of pollen"/>
    <property type="evidence" value="ECO:0007669"/>
    <property type="project" value="InterPro"/>
</dbReference>
<evidence type="ECO:0000259" key="17">
    <source>
        <dbReference type="PROSITE" id="PS50026"/>
    </source>
</evidence>
<dbReference type="Pfam" id="PF08276">
    <property type="entry name" value="PAN_2"/>
    <property type="match status" value="1"/>
</dbReference>
<keyword evidence="6 12" id="KW-0418">Kinase</keyword>
<dbReference type="GO" id="GO:0005524">
    <property type="term" value="F:ATP binding"/>
    <property type="evidence" value="ECO:0007669"/>
    <property type="project" value="UniProtKB-KW"/>
</dbReference>
<feature type="domain" description="Protein kinase" evidence="16">
    <location>
        <begin position="516"/>
        <end position="781"/>
    </location>
</feature>
<keyword evidence="2 13" id="KW-0245">EGF-like domain</keyword>
<sequence length="781" mass="86355">MARMEFLVAVLTLFLIVTLSAAVDTLTPQQPLLDDDDDGGAFDLISAGGKFQLGFFSPSSSINRYVGIWFHNISVQSVVWVANRDHPIASRACRLSLTPNGTLVISDDESTIYWSSANLFTVGRPVAQLLDDANFIVREAGSYDPTVDPNSYSAWQSFDFLTDTLLPGMKLGWNLTSRLDRKLTLSVSNDDPTTGNYTLGVELEGDTQEFLRQGTKAQWRSGPWNGLYFSGVPRSLTESFVGYYMLVISEEVAHSYFLHNPSVIMREVLTPSGLMSGEVWSESAQSWIVQSYMPMDRCDRVPPCGPNAVCYPNTWPQCKCLPRFHPKNSINWEVIQDTSGGCVRTTALDCSNSTDGIFRKNSVKLPDTSSSSVNRSMSLEECQTWCLMNCSCTSYAASNISSGGTGRGRGCIIWTSDLVEILYFDDTSYQDLYVRLAATDLAAATESNGHNGRSRASVILLAVSFVSTFLLAGVAGSIWLSKKRKSDADEASQATGEDFDLPLFDLSTIAEATANFSVGNKLGEGGFGPVYMGRPRKGQEIAVKRLSKTSTQGALEFKNEVTLIAKLQHRNLVRLLGCCIQRGERILIYEYMPNGSLDTFLFDRDKCALLDWTTRYSIIVGVAKGLLYLHHDSKYRIIHRDLKTSNILLDKDMNPKISDFGIAELFSSDETIGNTKRIVGTNRYMSPEYVMNGIFSMKSDVFNFGMELVERNSALEVVDSFAYDERLCETATASQRGCAFATFLHGCTSTSDTLHLKVLSLWCGDLRAVVVAGCHLLIFFI</sequence>
<dbReference type="Pfam" id="PF07714">
    <property type="entry name" value="PK_Tyr_Ser-Thr"/>
    <property type="match status" value="1"/>
</dbReference>
<comment type="similarity">
    <text evidence="12">Belongs to the protein kinase superfamily. Ser/Thr protein kinase family.</text>
</comment>
<dbReference type="InterPro" id="IPR003609">
    <property type="entry name" value="Pan_app"/>
</dbReference>
<dbReference type="Gene3D" id="1.10.510.10">
    <property type="entry name" value="Transferase(Phosphotransferase) domain 1"/>
    <property type="match status" value="1"/>
</dbReference>
<dbReference type="GO" id="GO:0004674">
    <property type="term" value="F:protein serine/threonine kinase activity"/>
    <property type="evidence" value="ECO:0007669"/>
    <property type="project" value="UniProtKB-KW"/>
</dbReference>
<dbReference type="InterPro" id="IPR000742">
    <property type="entry name" value="EGF"/>
</dbReference>
<feature type="transmembrane region" description="Helical" evidence="14">
    <location>
        <begin position="458"/>
        <end position="480"/>
    </location>
</feature>
<evidence type="ECO:0000313" key="20">
    <source>
        <dbReference type="EMBL" id="KAG6521980.1"/>
    </source>
</evidence>
<dbReference type="PIRSF" id="PIRSF000641">
    <property type="entry name" value="SRK"/>
    <property type="match status" value="1"/>
</dbReference>
<evidence type="ECO:0000256" key="1">
    <source>
        <dbReference type="ARBA" id="ARBA00022527"/>
    </source>
</evidence>
<organism evidence="20 21">
    <name type="scientific">Zingiber officinale</name>
    <name type="common">Ginger</name>
    <name type="synonym">Amomum zingiber</name>
    <dbReference type="NCBI Taxonomy" id="94328"/>
    <lineage>
        <taxon>Eukaryota</taxon>
        <taxon>Viridiplantae</taxon>
        <taxon>Streptophyta</taxon>
        <taxon>Embryophyta</taxon>
        <taxon>Tracheophyta</taxon>
        <taxon>Spermatophyta</taxon>
        <taxon>Magnoliopsida</taxon>
        <taxon>Liliopsida</taxon>
        <taxon>Zingiberales</taxon>
        <taxon>Zingiberaceae</taxon>
        <taxon>Zingiber</taxon>
    </lineage>
</organism>
<dbReference type="Gene3D" id="3.30.200.20">
    <property type="entry name" value="Phosphorylase Kinase, domain 1"/>
    <property type="match status" value="1"/>
</dbReference>
<dbReference type="PROSITE" id="PS50026">
    <property type="entry name" value="EGF_3"/>
    <property type="match status" value="1"/>
</dbReference>
<dbReference type="CDD" id="cd00028">
    <property type="entry name" value="B_lectin"/>
    <property type="match status" value="1"/>
</dbReference>
<evidence type="ECO:0000256" key="12">
    <source>
        <dbReference type="PIRNR" id="PIRNR000641"/>
    </source>
</evidence>
<dbReference type="PROSITE" id="PS00108">
    <property type="entry name" value="PROTEIN_KINASE_ST"/>
    <property type="match status" value="1"/>
</dbReference>
<evidence type="ECO:0000256" key="5">
    <source>
        <dbReference type="ARBA" id="ARBA00022741"/>
    </source>
</evidence>
<feature type="domain" description="Apple" evidence="19">
    <location>
        <begin position="350"/>
        <end position="437"/>
    </location>
</feature>
<evidence type="ECO:0000256" key="6">
    <source>
        <dbReference type="ARBA" id="ARBA00022777"/>
    </source>
</evidence>
<evidence type="ECO:0000259" key="16">
    <source>
        <dbReference type="PROSITE" id="PS50011"/>
    </source>
</evidence>
<dbReference type="SMART" id="SM00108">
    <property type="entry name" value="B_lectin"/>
    <property type="match status" value="1"/>
</dbReference>
<keyword evidence="14" id="KW-0812">Transmembrane</keyword>
<dbReference type="InterPro" id="IPR000858">
    <property type="entry name" value="S_locus_glycoprot_dom"/>
</dbReference>
<comment type="catalytic activity">
    <reaction evidence="11 12">
        <text>L-seryl-[protein] + ATP = O-phospho-L-seryl-[protein] + ADP + H(+)</text>
        <dbReference type="Rhea" id="RHEA:17989"/>
        <dbReference type="Rhea" id="RHEA-COMP:9863"/>
        <dbReference type="Rhea" id="RHEA-COMP:11604"/>
        <dbReference type="ChEBI" id="CHEBI:15378"/>
        <dbReference type="ChEBI" id="CHEBI:29999"/>
        <dbReference type="ChEBI" id="CHEBI:30616"/>
        <dbReference type="ChEBI" id="CHEBI:83421"/>
        <dbReference type="ChEBI" id="CHEBI:456216"/>
        <dbReference type="EC" id="2.7.11.1"/>
    </reaction>
</comment>
<evidence type="ECO:0000259" key="19">
    <source>
        <dbReference type="PROSITE" id="PS50948"/>
    </source>
</evidence>
<dbReference type="PANTHER" id="PTHR32444:SF183">
    <property type="entry name" value="APPLE DOMAIN-CONTAINING PROTEIN"/>
    <property type="match status" value="1"/>
</dbReference>
<comment type="caution">
    <text evidence="20">The sequence shown here is derived from an EMBL/GenBank/DDBJ whole genome shotgun (WGS) entry which is preliminary data.</text>
</comment>
<evidence type="ECO:0000259" key="18">
    <source>
        <dbReference type="PROSITE" id="PS50927"/>
    </source>
</evidence>
<evidence type="ECO:0000256" key="9">
    <source>
        <dbReference type="ARBA" id="ARBA00023180"/>
    </source>
</evidence>
<dbReference type="InterPro" id="IPR036426">
    <property type="entry name" value="Bulb-type_lectin_dom_sf"/>
</dbReference>
<dbReference type="GO" id="GO:0051707">
    <property type="term" value="P:response to other organism"/>
    <property type="evidence" value="ECO:0007669"/>
    <property type="project" value="UniProtKB-ARBA"/>
</dbReference>
<dbReference type="PROSITE" id="PS50927">
    <property type="entry name" value="BULB_LECTIN"/>
    <property type="match status" value="1"/>
</dbReference>
<keyword evidence="7 12" id="KW-0067">ATP-binding</keyword>